<proteinExistence type="predicted"/>
<feature type="signal peptide" evidence="2">
    <location>
        <begin position="1"/>
        <end position="22"/>
    </location>
</feature>
<dbReference type="SUPFAM" id="SSF82171">
    <property type="entry name" value="DPP6 N-terminal domain-like"/>
    <property type="match status" value="1"/>
</dbReference>
<organism evidence="3 4">
    <name type="scientific">Paenibacillus paeoniae</name>
    <dbReference type="NCBI Taxonomy" id="2292705"/>
    <lineage>
        <taxon>Bacteria</taxon>
        <taxon>Bacillati</taxon>
        <taxon>Bacillota</taxon>
        <taxon>Bacilli</taxon>
        <taxon>Bacillales</taxon>
        <taxon>Paenibacillaceae</taxon>
        <taxon>Paenibacillus</taxon>
    </lineage>
</organism>
<keyword evidence="2" id="KW-0732">Signal</keyword>
<name>A0A371PIR5_9BACL</name>
<protein>
    <recommendedName>
        <fullName evidence="5">WD40 repeat domain-containing protein</fullName>
    </recommendedName>
</protein>
<evidence type="ECO:0008006" key="5">
    <source>
        <dbReference type="Google" id="ProtNLM"/>
    </source>
</evidence>
<dbReference type="OrthoDB" id="2551817at2"/>
<dbReference type="EMBL" id="QUBQ01000001">
    <property type="protein sequence ID" value="REK76130.1"/>
    <property type="molecule type" value="Genomic_DNA"/>
</dbReference>
<evidence type="ECO:0000313" key="3">
    <source>
        <dbReference type="EMBL" id="REK76130.1"/>
    </source>
</evidence>
<evidence type="ECO:0000313" key="4">
    <source>
        <dbReference type="Proteomes" id="UP000261905"/>
    </source>
</evidence>
<evidence type="ECO:0000256" key="2">
    <source>
        <dbReference type="SAM" id="SignalP"/>
    </source>
</evidence>
<gene>
    <name evidence="3" type="ORF">DX130_03440</name>
</gene>
<dbReference type="Proteomes" id="UP000261905">
    <property type="component" value="Unassembled WGS sequence"/>
</dbReference>
<comment type="caution">
    <text evidence="3">The sequence shown here is derived from an EMBL/GenBank/DDBJ whole genome shotgun (WGS) entry which is preliminary data.</text>
</comment>
<accession>A0A371PIR5</accession>
<feature type="compositionally biased region" description="Polar residues" evidence="1">
    <location>
        <begin position="36"/>
        <end position="51"/>
    </location>
</feature>
<feature type="region of interest" description="Disordered" evidence="1">
    <location>
        <begin position="32"/>
        <end position="52"/>
    </location>
</feature>
<keyword evidence="4" id="KW-1185">Reference proteome</keyword>
<evidence type="ECO:0000256" key="1">
    <source>
        <dbReference type="SAM" id="MobiDB-lite"/>
    </source>
</evidence>
<dbReference type="AlphaFoldDB" id="A0A371PIR5"/>
<dbReference type="RefSeq" id="WP_116042853.1">
    <property type="nucleotide sequence ID" value="NZ_QUBQ01000001.1"/>
</dbReference>
<dbReference type="PROSITE" id="PS51257">
    <property type="entry name" value="PROKAR_LIPOPROTEIN"/>
    <property type="match status" value="1"/>
</dbReference>
<reference evidence="3 4" key="1">
    <citation type="submission" date="2018-08" db="EMBL/GenBank/DDBJ databases">
        <title>Paenibacillus sp. M4BSY-1, whole genome shotgun sequence.</title>
        <authorList>
            <person name="Tuo L."/>
        </authorList>
    </citation>
    <scope>NUCLEOTIDE SEQUENCE [LARGE SCALE GENOMIC DNA]</scope>
    <source>
        <strain evidence="3 4">M4BSY-1</strain>
    </source>
</reference>
<sequence length="430" mass="48504">MNFFFKSRLIVLALLGTLVLGACTSEETIVHPQESPALQTEQTSVQLSTTPEVEKNRDEYSAKVEIMTALQQDGSLKLSMDLGGSFYLYDVKSSIEMSDQIYQYLHGSSSYLTGTLVSIDPQGGSAELISTQTVAGSGYPGFSFFLHNSGILGKLDETSFLFLDPEVTDEGVKVHLSAFHTDTGELERLHSDIWRGMEQSDTIYQHQWNEKTSMLFLQSFEGTIWLFDLTLGEYKRLDNKFRVIPHSTTGYPSLFVSPAMDRFAFDDESGVLTFYDMNGEAKGKYLLKEGRYVPSEKVKWNPSGTIAWIEMAVADDSRTKAVDIDYLSIAAERIDFLDKNGKVIRTLHAPKDRSIEIIGWLENGAAVVKEYEFRASEEERETNIRYYSYAVSNGRKSAASANKSTGLMSFPENRYDYELKENAIYYRLKS</sequence>
<feature type="chain" id="PRO_5039618475" description="WD40 repeat domain-containing protein" evidence="2">
    <location>
        <begin position="23"/>
        <end position="430"/>
    </location>
</feature>